<dbReference type="CDD" id="cd00086">
    <property type="entry name" value="homeodomain"/>
    <property type="match status" value="1"/>
</dbReference>
<dbReference type="InterPro" id="IPR009057">
    <property type="entry name" value="Homeodomain-like_sf"/>
</dbReference>
<proteinExistence type="predicted"/>
<sequence>MKNLEGPKYRHRSGAHCPKNCYFHTYRVKIWFQNRRSKYKKMMKAAQQGGGGNAGGGGGAPHMLGNPPHTPGMQGPSSPQPPGGNGGSSSGSQHSPGGYLGGHVGNTPTPSSTPVSDMSPQPPHGGSPPGPWEMKPNLAPPPPPHHHHHHPSYMPQYSWYQTAEPNPDGPTRYLVLATCPAGDFCTVGWMVRSACLHMSNFDRAPSTVNPVEEDLISQTREETKKNFRSIKHSACSAINFLKEQHLPVEKKCSLKLRNILAERAVNRLFSYVSRFPICFSPISRRPILPNIVTVRSSSLNISLSLTSSLNFSLSLTSSCSSRLNITLSLTSSCSSRLNLELIDLLVFTPFSLSLGIRPVTSPSGASGRSQIVMTRPRGGRRRSSESTFVRSIPTLFDGDYR</sequence>
<dbReference type="PROSITE" id="PS50071">
    <property type="entry name" value="HOMEOBOX_2"/>
    <property type="match status" value="1"/>
</dbReference>
<dbReference type="EMBL" id="CADCXU010010196">
    <property type="protein sequence ID" value="CAB0000932.1"/>
    <property type="molecule type" value="Genomic_DNA"/>
</dbReference>
<dbReference type="InterPro" id="IPR050460">
    <property type="entry name" value="Distal-less_Homeobox_TF"/>
</dbReference>
<feature type="domain" description="Homeobox" evidence="7">
    <location>
        <begin position="27"/>
        <end position="42"/>
    </location>
</feature>
<organism evidence="8 9">
    <name type="scientific">Nesidiocoris tenuis</name>
    <dbReference type="NCBI Taxonomy" id="355587"/>
    <lineage>
        <taxon>Eukaryota</taxon>
        <taxon>Metazoa</taxon>
        <taxon>Ecdysozoa</taxon>
        <taxon>Arthropoda</taxon>
        <taxon>Hexapoda</taxon>
        <taxon>Insecta</taxon>
        <taxon>Pterygota</taxon>
        <taxon>Neoptera</taxon>
        <taxon>Paraneoptera</taxon>
        <taxon>Hemiptera</taxon>
        <taxon>Heteroptera</taxon>
        <taxon>Panheteroptera</taxon>
        <taxon>Cimicomorpha</taxon>
        <taxon>Miridae</taxon>
        <taxon>Dicyphina</taxon>
        <taxon>Nesidiocoris</taxon>
    </lineage>
</organism>
<keyword evidence="9" id="KW-1185">Reference proteome</keyword>
<feature type="region of interest" description="Disordered" evidence="6">
    <location>
        <begin position="42"/>
        <end position="151"/>
    </location>
</feature>
<dbReference type="Proteomes" id="UP000479000">
    <property type="component" value="Unassembled WGS sequence"/>
</dbReference>
<dbReference type="GO" id="GO:0005634">
    <property type="term" value="C:nucleus"/>
    <property type="evidence" value="ECO:0007669"/>
    <property type="project" value="UniProtKB-SubCell"/>
</dbReference>
<evidence type="ECO:0000313" key="8">
    <source>
        <dbReference type="EMBL" id="CAB0000932.1"/>
    </source>
</evidence>
<keyword evidence="4 5" id="KW-0539">Nucleus</keyword>
<keyword evidence="3 5" id="KW-0371">Homeobox</keyword>
<feature type="region of interest" description="Disordered" evidence="6">
    <location>
        <begin position="361"/>
        <end position="386"/>
    </location>
</feature>
<accession>A0A6H5GDJ9</accession>
<dbReference type="InterPro" id="IPR001356">
    <property type="entry name" value="HD"/>
</dbReference>
<keyword evidence="2 5" id="KW-0238">DNA-binding</keyword>
<evidence type="ECO:0000256" key="2">
    <source>
        <dbReference type="ARBA" id="ARBA00023125"/>
    </source>
</evidence>
<protein>
    <recommendedName>
        <fullName evidence="7">Homeobox domain-containing protein</fullName>
    </recommendedName>
</protein>
<dbReference type="OrthoDB" id="6159439at2759"/>
<feature type="compositionally biased region" description="Pro residues" evidence="6">
    <location>
        <begin position="120"/>
        <end position="131"/>
    </location>
</feature>
<comment type="subcellular location">
    <subcellularLocation>
        <location evidence="1 5">Nucleus</location>
    </subcellularLocation>
</comment>
<feature type="compositionally biased region" description="Gly residues" evidence="6">
    <location>
        <begin position="48"/>
        <end position="60"/>
    </location>
</feature>
<evidence type="ECO:0000256" key="1">
    <source>
        <dbReference type="ARBA" id="ARBA00004123"/>
    </source>
</evidence>
<feature type="DNA-binding region" description="Homeobox" evidence="5">
    <location>
        <begin position="29"/>
        <end position="43"/>
    </location>
</feature>
<evidence type="ECO:0000313" key="9">
    <source>
        <dbReference type="Proteomes" id="UP000479000"/>
    </source>
</evidence>
<evidence type="ECO:0000256" key="3">
    <source>
        <dbReference type="ARBA" id="ARBA00023155"/>
    </source>
</evidence>
<evidence type="ECO:0000256" key="4">
    <source>
        <dbReference type="ARBA" id="ARBA00023242"/>
    </source>
</evidence>
<feature type="compositionally biased region" description="Polar residues" evidence="6">
    <location>
        <begin position="361"/>
        <end position="372"/>
    </location>
</feature>
<evidence type="ECO:0000256" key="5">
    <source>
        <dbReference type="PROSITE-ProRule" id="PRU00108"/>
    </source>
</evidence>
<dbReference type="PANTHER" id="PTHR24327">
    <property type="entry name" value="HOMEOBOX PROTEIN"/>
    <property type="match status" value="1"/>
</dbReference>
<dbReference type="Gene3D" id="1.10.10.60">
    <property type="entry name" value="Homeodomain-like"/>
    <property type="match status" value="1"/>
</dbReference>
<feature type="compositionally biased region" description="Polar residues" evidence="6">
    <location>
        <begin position="106"/>
        <end position="118"/>
    </location>
</feature>
<name>A0A6H5GDJ9_9HEMI</name>
<dbReference type="PANTHER" id="PTHR24327:SF81">
    <property type="entry name" value="HOMEOTIC PROTEIN DISTAL-LESS-RELATED"/>
    <property type="match status" value="1"/>
</dbReference>
<dbReference type="GO" id="GO:0000981">
    <property type="term" value="F:DNA-binding transcription factor activity, RNA polymerase II-specific"/>
    <property type="evidence" value="ECO:0007669"/>
    <property type="project" value="TreeGrafter"/>
</dbReference>
<evidence type="ECO:0000259" key="7">
    <source>
        <dbReference type="PROSITE" id="PS50071"/>
    </source>
</evidence>
<reference evidence="8 9" key="1">
    <citation type="submission" date="2020-02" db="EMBL/GenBank/DDBJ databases">
        <authorList>
            <person name="Ferguson B K."/>
        </authorList>
    </citation>
    <scope>NUCLEOTIDE SEQUENCE [LARGE SCALE GENOMIC DNA]</scope>
</reference>
<dbReference type="SUPFAM" id="SSF46689">
    <property type="entry name" value="Homeodomain-like"/>
    <property type="match status" value="1"/>
</dbReference>
<dbReference type="AlphaFoldDB" id="A0A6H5GDJ9"/>
<dbReference type="GO" id="GO:0000978">
    <property type="term" value="F:RNA polymerase II cis-regulatory region sequence-specific DNA binding"/>
    <property type="evidence" value="ECO:0007669"/>
    <property type="project" value="TreeGrafter"/>
</dbReference>
<gene>
    <name evidence="8" type="ORF">NTEN_LOCUS6719</name>
</gene>
<evidence type="ECO:0000256" key="6">
    <source>
        <dbReference type="SAM" id="MobiDB-lite"/>
    </source>
</evidence>